<protein>
    <submittedName>
        <fullName evidence="2">Zinc-binding dehydrogenase</fullName>
    </submittedName>
</protein>
<dbReference type="InterPro" id="IPR020843">
    <property type="entry name" value="ER"/>
</dbReference>
<dbReference type="SUPFAM" id="SSF50129">
    <property type="entry name" value="GroES-like"/>
    <property type="match status" value="1"/>
</dbReference>
<comment type="caution">
    <text evidence="2">The sequence shown here is derived from an EMBL/GenBank/DDBJ whole genome shotgun (WGS) entry which is preliminary data.</text>
</comment>
<sequence>MTDEQGSNVNGVAYQLDPLHGFDGLSTRVQERPQAGPHQVVVRARAASLNRRDIMLMDGTYPITARSGVVPLSDGVGEVIAVGAGVTRARVGDRVMGTYSVHWIDGQQTRELSRQQYGADHDGWLADYVVLEEDSVVQVPAHLTDAEAASLLCAGVTAWAALTKPVPVGQGDTVLTVGTGSVGLFAVQYAKMLGARVLSITSSQAKAERLRKLGADDVVDRAETPDWENAVLDRTDGVGVQRVVDAVGMPTLPKSLAATAYNGEVILIGAFPAPEGQPLADPLGGRYVSLRRIAAGSRADLEFMNRTIAEHGMRPVIDRVYPFERAVEAYRYFEDGDPFGKVVITIE</sequence>
<dbReference type="InterPro" id="IPR052711">
    <property type="entry name" value="Zinc_ADH-like"/>
</dbReference>
<feature type="domain" description="Enoyl reductase (ER)" evidence="1">
    <location>
        <begin position="21"/>
        <end position="344"/>
    </location>
</feature>
<dbReference type="InterPro" id="IPR036291">
    <property type="entry name" value="NAD(P)-bd_dom_sf"/>
</dbReference>
<dbReference type="InterPro" id="IPR013149">
    <property type="entry name" value="ADH-like_C"/>
</dbReference>
<dbReference type="Gene3D" id="3.90.180.10">
    <property type="entry name" value="Medium-chain alcohol dehydrogenases, catalytic domain"/>
    <property type="match status" value="1"/>
</dbReference>
<proteinExistence type="predicted"/>
<dbReference type="Pfam" id="PF00107">
    <property type="entry name" value="ADH_zinc_N"/>
    <property type="match status" value="1"/>
</dbReference>
<evidence type="ECO:0000313" key="3">
    <source>
        <dbReference type="Proteomes" id="UP000466794"/>
    </source>
</evidence>
<dbReference type="SUPFAM" id="SSF51735">
    <property type="entry name" value="NAD(P)-binding Rossmann-fold domains"/>
    <property type="match status" value="1"/>
</dbReference>
<dbReference type="Pfam" id="PF08240">
    <property type="entry name" value="ADH_N"/>
    <property type="match status" value="1"/>
</dbReference>
<dbReference type="PANTHER" id="PTHR45033:SF2">
    <property type="entry name" value="ZINC-TYPE ALCOHOL DEHYDROGENASE-LIKE PROTEIN C1773.06C"/>
    <property type="match status" value="1"/>
</dbReference>
<dbReference type="GO" id="GO:0016491">
    <property type="term" value="F:oxidoreductase activity"/>
    <property type="evidence" value="ECO:0007669"/>
    <property type="project" value="InterPro"/>
</dbReference>
<dbReference type="Gene3D" id="3.40.50.720">
    <property type="entry name" value="NAD(P)-binding Rossmann-like Domain"/>
    <property type="match status" value="1"/>
</dbReference>
<reference evidence="2 3" key="1">
    <citation type="submission" date="2019-12" db="EMBL/GenBank/DDBJ databases">
        <title>Nocardia sp. nov. ET3-3 isolated from soil.</title>
        <authorList>
            <person name="Kanchanasin P."/>
            <person name="Tanasupawat S."/>
            <person name="Yuki M."/>
            <person name="Kudo T."/>
        </authorList>
    </citation>
    <scope>NUCLEOTIDE SEQUENCE [LARGE SCALE GENOMIC DNA]</scope>
    <source>
        <strain evidence="2 3">ET3-3</strain>
    </source>
</reference>
<dbReference type="PANTHER" id="PTHR45033">
    <property type="match status" value="1"/>
</dbReference>
<dbReference type="InterPro" id="IPR013154">
    <property type="entry name" value="ADH-like_N"/>
</dbReference>
<dbReference type="EMBL" id="WRPP01000001">
    <property type="protein sequence ID" value="MVU75666.1"/>
    <property type="molecule type" value="Genomic_DNA"/>
</dbReference>
<dbReference type="CDD" id="cd08276">
    <property type="entry name" value="MDR7"/>
    <property type="match status" value="1"/>
</dbReference>
<dbReference type="Proteomes" id="UP000466794">
    <property type="component" value="Unassembled WGS sequence"/>
</dbReference>
<gene>
    <name evidence="2" type="ORF">GPX89_00215</name>
</gene>
<evidence type="ECO:0000313" key="2">
    <source>
        <dbReference type="EMBL" id="MVU75666.1"/>
    </source>
</evidence>
<dbReference type="InterPro" id="IPR011032">
    <property type="entry name" value="GroES-like_sf"/>
</dbReference>
<organism evidence="2 3">
    <name type="scientific">Nocardia terrae</name>
    <dbReference type="NCBI Taxonomy" id="2675851"/>
    <lineage>
        <taxon>Bacteria</taxon>
        <taxon>Bacillati</taxon>
        <taxon>Actinomycetota</taxon>
        <taxon>Actinomycetes</taxon>
        <taxon>Mycobacteriales</taxon>
        <taxon>Nocardiaceae</taxon>
        <taxon>Nocardia</taxon>
    </lineage>
</organism>
<evidence type="ECO:0000259" key="1">
    <source>
        <dbReference type="SMART" id="SM00829"/>
    </source>
</evidence>
<keyword evidence="3" id="KW-1185">Reference proteome</keyword>
<accession>A0A7K1UMU5</accession>
<name>A0A7K1UMU5_9NOCA</name>
<dbReference type="SMART" id="SM00829">
    <property type="entry name" value="PKS_ER"/>
    <property type="match status" value="1"/>
</dbReference>
<dbReference type="RefSeq" id="WP_157354390.1">
    <property type="nucleotide sequence ID" value="NZ_WRPP01000001.1"/>
</dbReference>
<dbReference type="AlphaFoldDB" id="A0A7K1UMU5"/>